<organism evidence="2 3">
    <name type="scientific">Myotis lucifugus</name>
    <name type="common">Little brown bat</name>
    <dbReference type="NCBI Taxonomy" id="59463"/>
    <lineage>
        <taxon>Eukaryota</taxon>
        <taxon>Metazoa</taxon>
        <taxon>Chordata</taxon>
        <taxon>Craniata</taxon>
        <taxon>Vertebrata</taxon>
        <taxon>Euteleostomi</taxon>
        <taxon>Mammalia</taxon>
        <taxon>Eutheria</taxon>
        <taxon>Laurasiatheria</taxon>
        <taxon>Chiroptera</taxon>
        <taxon>Yangochiroptera</taxon>
        <taxon>Vespertilionidae</taxon>
        <taxon>Myotis</taxon>
    </lineage>
</organism>
<feature type="region of interest" description="Disordered" evidence="1">
    <location>
        <begin position="1"/>
        <end position="138"/>
    </location>
</feature>
<keyword evidence="3" id="KW-1185">Reference proteome</keyword>
<dbReference type="eggNOG" id="KOG0866">
    <property type="taxonomic scope" value="Eukaryota"/>
</dbReference>
<dbReference type="SUPFAM" id="SSF50729">
    <property type="entry name" value="PH domain-like"/>
    <property type="match status" value="1"/>
</dbReference>
<protein>
    <recommendedName>
        <fullName evidence="4">RanBD1 domain-containing protein</fullName>
    </recommendedName>
</protein>
<feature type="compositionally biased region" description="Pro residues" evidence="1">
    <location>
        <begin position="79"/>
        <end position="94"/>
    </location>
</feature>
<reference evidence="2" key="3">
    <citation type="submission" date="2025-09" db="UniProtKB">
        <authorList>
            <consortium name="Ensembl"/>
        </authorList>
    </citation>
    <scope>IDENTIFICATION</scope>
</reference>
<dbReference type="AlphaFoldDB" id="G1QCU7"/>
<evidence type="ECO:0000313" key="3">
    <source>
        <dbReference type="Proteomes" id="UP000001074"/>
    </source>
</evidence>
<dbReference type="InParanoid" id="G1QCU7"/>
<name>G1QCU7_MYOLU</name>
<sequence length="400" mass="43998">HCSPVKRDRRSSFTQPGERISGFPLRSPTLIHGQAPRAGLQARSQGAAAEPASGEGLQPHRKGPLRASQQQHQRARPLQVPPLPGSQPGLPAPPNGDQETRRQHLKREIPRNESSNTSEEDNEKEQVAQQESVFGQNLKDKLINNNTEAAHRENAEHPSQKPIRDQLFPISSSLENSTNRAEATCNAFVFGQKVSEHVGPTKLNAVTSDTTRENSCASQGLSATSRRPPEKESWTNQQLPTPRQRKTSVAGKSGNDHQEETESNTLQIRCKLFVFGQGLLRPNDVASTGDWTLQSQLVRRTRLIINTKLWAQMQIDKASEKSICFMAMHREDQGVDFLISASSMDAGRLCMWPSAARTPAPSLVQPHSMGMTVTTMTLAPKGAIGGCTDYEGDRQTEGQE</sequence>
<feature type="compositionally biased region" description="Basic and acidic residues" evidence="1">
    <location>
        <begin position="98"/>
        <end position="111"/>
    </location>
</feature>
<dbReference type="Proteomes" id="UP000001074">
    <property type="component" value="Unassembled WGS sequence"/>
</dbReference>
<reference evidence="2" key="2">
    <citation type="submission" date="2025-08" db="UniProtKB">
        <authorList>
            <consortium name="Ensembl"/>
        </authorList>
    </citation>
    <scope>IDENTIFICATION</scope>
</reference>
<dbReference type="InterPro" id="IPR011993">
    <property type="entry name" value="PH-like_dom_sf"/>
</dbReference>
<evidence type="ECO:0000256" key="1">
    <source>
        <dbReference type="SAM" id="MobiDB-lite"/>
    </source>
</evidence>
<dbReference type="GeneTree" id="ENSGT00940000158588"/>
<reference evidence="2 3" key="1">
    <citation type="journal article" date="2011" name="Nature">
        <title>A high-resolution map of human evolutionary constraint using 29 mammals.</title>
        <authorList>
            <person name="Lindblad-Toh K."/>
            <person name="Garber M."/>
            <person name="Zuk O."/>
            <person name="Lin M.F."/>
            <person name="Parker B.J."/>
            <person name="Washietl S."/>
            <person name="Kheradpour P."/>
            <person name="Ernst J."/>
            <person name="Jordan G."/>
            <person name="Mauceli E."/>
            <person name="Ward L.D."/>
            <person name="Lowe C.B."/>
            <person name="Holloway A.K."/>
            <person name="Clamp M."/>
            <person name="Gnerre S."/>
            <person name="Alfoldi J."/>
            <person name="Beal K."/>
            <person name="Chang J."/>
            <person name="Clawson H."/>
            <person name="Cuff J."/>
            <person name="Di Palma F."/>
            <person name="Fitzgerald S."/>
            <person name="Flicek P."/>
            <person name="Guttman M."/>
            <person name="Hubisz M.J."/>
            <person name="Jaffe D.B."/>
            <person name="Jungreis I."/>
            <person name="Kent W.J."/>
            <person name="Kostka D."/>
            <person name="Lara M."/>
            <person name="Martins A.L."/>
            <person name="Massingham T."/>
            <person name="Moltke I."/>
            <person name="Raney B.J."/>
            <person name="Rasmussen M.D."/>
            <person name="Robinson J."/>
            <person name="Stark A."/>
            <person name="Vilella A.J."/>
            <person name="Wen J."/>
            <person name="Xie X."/>
            <person name="Zody M.C."/>
            <person name="Baldwin J."/>
            <person name="Bloom T."/>
            <person name="Chin C.W."/>
            <person name="Heiman D."/>
            <person name="Nicol R."/>
            <person name="Nusbaum C."/>
            <person name="Young S."/>
            <person name="Wilkinson J."/>
            <person name="Worley K.C."/>
            <person name="Kovar C.L."/>
            <person name="Muzny D.M."/>
            <person name="Gibbs R.A."/>
            <person name="Cree A."/>
            <person name="Dihn H.H."/>
            <person name="Fowler G."/>
            <person name="Jhangiani S."/>
            <person name="Joshi V."/>
            <person name="Lee S."/>
            <person name="Lewis L.R."/>
            <person name="Nazareth L.V."/>
            <person name="Okwuonu G."/>
            <person name="Santibanez J."/>
            <person name="Warren W.C."/>
            <person name="Mardis E.R."/>
            <person name="Weinstock G.M."/>
            <person name="Wilson R.K."/>
            <person name="Delehaunty K."/>
            <person name="Dooling D."/>
            <person name="Fronik C."/>
            <person name="Fulton L."/>
            <person name="Fulton B."/>
            <person name="Graves T."/>
            <person name="Minx P."/>
            <person name="Sodergren E."/>
            <person name="Birney E."/>
            <person name="Margulies E.H."/>
            <person name="Herrero J."/>
            <person name="Green E.D."/>
            <person name="Haussler D."/>
            <person name="Siepel A."/>
            <person name="Goldman N."/>
            <person name="Pollard K.S."/>
            <person name="Pedersen J.S."/>
            <person name="Lander E.S."/>
            <person name="Kellis M."/>
        </authorList>
    </citation>
    <scope>NUCLEOTIDE SEQUENCE [LARGE SCALE GENOMIC DNA]</scope>
</reference>
<dbReference type="Ensembl" id="ENSMLUT00000025745.1">
    <property type="protein sequence ID" value="ENSMLUP00000021530.1"/>
    <property type="gene ID" value="ENSMLUG00000024767.1"/>
</dbReference>
<dbReference type="HOGENOM" id="CLU_689920_0_0_1"/>
<feature type="region of interest" description="Disordered" evidence="1">
    <location>
        <begin position="205"/>
        <end position="263"/>
    </location>
</feature>
<proteinExistence type="predicted"/>
<evidence type="ECO:0000313" key="2">
    <source>
        <dbReference type="Ensembl" id="ENSMLUP00000021530.1"/>
    </source>
</evidence>
<evidence type="ECO:0008006" key="4">
    <source>
        <dbReference type="Google" id="ProtNLM"/>
    </source>
</evidence>
<accession>G1QCU7</accession>
<dbReference type="STRING" id="59463.ENSMLUP00000021530"/>
<feature type="compositionally biased region" description="Polar residues" evidence="1">
    <location>
        <begin position="205"/>
        <end position="225"/>
    </location>
</feature>
<dbReference type="Gene3D" id="2.30.29.30">
    <property type="entry name" value="Pleckstrin-homology domain (PH domain)/Phosphotyrosine-binding domain (PTB)"/>
    <property type="match status" value="1"/>
</dbReference>
<dbReference type="EMBL" id="AAPE02046953">
    <property type="status" value="NOT_ANNOTATED_CDS"/>
    <property type="molecule type" value="Genomic_DNA"/>
</dbReference>